<keyword evidence="13" id="KW-1185">Reference proteome</keyword>
<dbReference type="FunFam" id="3.40.50.300:FF:000020">
    <property type="entry name" value="Amino acid ABC transporter ATP-binding component"/>
    <property type="match status" value="1"/>
</dbReference>
<dbReference type="InterPro" id="IPR003593">
    <property type="entry name" value="AAA+_ATPase"/>
</dbReference>
<feature type="region of interest" description="Disordered" evidence="10">
    <location>
        <begin position="272"/>
        <end position="329"/>
    </location>
</feature>
<keyword evidence="7" id="KW-0472">Membrane</keyword>
<evidence type="ECO:0000256" key="7">
    <source>
        <dbReference type="ARBA" id="ARBA00023136"/>
    </source>
</evidence>
<evidence type="ECO:0000256" key="8">
    <source>
        <dbReference type="ARBA" id="ARBA00038850"/>
    </source>
</evidence>
<dbReference type="InterPro" id="IPR003439">
    <property type="entry name" value="ABC_transporter-like_ATP-bd"/>
</dbReference>
<dbReference type="EC" id="7.4.2.1" evidence="8"/>
<evidence type="ECO:0000256" key="9">
    <source>
        <dbReference type="ARBA" id="ARBA00047624"/>
    </source>
</evidence>
<dbReference type="InterPro" id="IPR027417">
    <property type="entry name" value="P-loop_NTPase"/>
</dbReference>
<evidence type="ECO:0000256" key="5">
    <source>
        <dbReference type="ARBA" id="ARBA00022741"/>
    </source>
</evidence>
<dbReference type="PROSITE" id="PS50893">
    <property type="entry name" value="ABC_TRANSPORTER_2"/>
    <property type="match status" value="1"/>
</dbReference>
<evidence type="ECO:0000313" key="13">
    <source>
        <dbReference type="Proteomes" id="UP000527616"/>
    </source>
</evidence>
<comment type="similarity">
    <text evidence="2">Belongs to the ABC transporter superfamily.</text>
</comment>
<comment type="catalytic activity">
    <reaction evidence="9">
        <text>a polar amino acid(out) + ATP + H2O = a polar amino acid(in) + ADP + phosphate + H(+)</text>
        <dbReference type="Rhea" id="RHEA:14673"/>
        <dbReference type="ChEBI" id="CHEBI:15377"/>
        <dbReference type="ChEBI" id="CHEBI:15378"/>
        <dbReference type="ChEBI" id="CHEBI:30616"/>
        <dbReference type="ChEBI" id="CHEBI:43474"/>
        <dbReference type="ChEBI" id="CHEBI:62031"/>
        <dbReference type="ChEBI" id="CHEBI:456216"/>
        <dbReference type="EC" id="7.4.2.1"/>
    </reaction>
    <physiologicalReaction direction="left-to-right" evidence="9">
        <dbReference type="Rhea" id="RHEA:14674"/>
    </physiologicalReaction>
</comment>
<organism evidence="12 13">
    <name type="scientific">Naumannella cuiyingiana</name>
    <dbReference type="NCBI Taxonomy" id="1347891"/>
    <lineage>
        <taxon>Bacteria</taxon>
        <taxon>Bacillati</taxon>
        <taxon>Actinomycetota</taxon>
        <taxon>Actinomycetes</taxon>
        <taxon>Propionibacteriales</taxon>
        <taxon>Propionibacteriaceae</taxon>
        <taxon>Naumannella</taxon>
    </lineage>
</organism>
<dbReference type="AlphaFoldDB" id="A0A7Z0IJN8"/>
<comment type="caution">
    <text evidence="12">The sequence shown here is derived from an EMBL/GenBank/DDBJ whole genome shotgun (WGS) entry which is preliminary data.</text>
</comment>
<dbReference type="Gene3D" id="3.40.50.300">
    <property type="entry name" value="P-loop containing nucleotide triphosphate hydrolases"/>
    <property type="match status" value="1"/>
</dbReference>
<dbReference type="SUPFAM" id="SSF52540">
    <property type="entry name" value="P-loop containing nucleoside triphosphate hydrolases"/>
    <property type="match status" value="1"/>
</dbReference>
<dbReference type="GO" id="GO:0016887">
    <property type="term" value="F:ATP hydrolysis activity"/>
    <property type="evidence" value="ECO:0007669"/>
    <property type="project" value="InterPro"/>
</dbReference>
<evidence type="ECO:0000256" key="1">
    <source>
        <dbReference type="ARBA" id="ARBA00004202"/>
    </source>
</evidence>
<dbReference type="PANTHER" id="PTHR43166:SF9">
    <property type="entry name" value="GLUTAMATE_ASPARTATE IMPORT ATP-BINDING PROTEIN GLTL"/>
    <property type="match status" value="1"/>
</dbReference>
<evidence type="ECO:0000256" key="4">
    <source>
        <dbReference type="ARBA" id="ARBA00022475"/>
    </source>
</evidence>
<evidence type="ECO:0000256" key="3">
    <source>
        <dbReference type="ARBA" id="ARBA00022448"/>
    </source>
</evidence>
<evidence type="ECO:0000313" key="12">
    <source>
        <dbReference type="EMBL" id="NYI69739.1"/>
    </source>
</evidence>
<evidence type="ECO:0000256" key="10">
    <source>
        <dbReference type="SAM" id="MobiDB-lite"/>
    </source>
</evidence>
<protein>
    <recommendedName>
        <fullName evidence="8">ABC-type polar-amino-acid transporter</fullName>
        <ecNumber evidence="8">7.4.2.1</ecNumber>
    </recommendedName>
</protein>
<accession>A0A7Z0IJN8</accession>
<feature type="domain" description="ABC transporter" evidence="11">
    <location>
        <begin position="23"/>
        <end position="267"/>
    </location>
</feature>
<dbReference type="EMBL" id="JACBZS010000001">
    <property type="protein sequence ID" value="NYI69739.1"/>
    <property type="molecule type" value="Genomic_DNA"/>
</dbReference>
<dbReference type="PROSITE" id="PS00211">
    <property type="entry name" value="ABC_TRANSPORTER_1"/>
    <property type="match status" value="1"/>
</dbReference>
<dbReference type="GO" id="GO:0005886">
    <property type="term" value="C:plasma membrane"/>
    <property type="evidence" value="ECO:0007669"/>
    <property type="project" value="UniProtKB-SubCell"/>
</dbReference>
<keyword evidence="6 12" id="KW-0067">ATP-binding</keyword>
<dbReference type="PANTHER" id="PTHR43166">
    <property type="entry name" value="AMINO ACID IMPORT ATP-BINDING PROTEIN"/>
    <property type="match status" value="1"/>
</dbReference>
<dbReference type="Proteomes" id="UP000527616">
    <property type="component" value="Unassembled WGS sequence"/>
</dbReference>
<sequence>MSAEPDRSGAWVERDKIESGHLVDAVNVTKSFGSNVVLQGVDCHVDRGEVVCLLGPSGSGKTTFLRLINQMETLTGGRIYVDGELVGFTERGGRLHARRPKDIARQRARIGMVFQRFNLFPHMTALENVTVAPRTVAGVDAATARREAMELLDRVGLADRAGYYPNELSGGQQQRVAIARALAMKPDLMLFDEPTSALDPELVGEVLGAMRALADQGMTMIVVTHEMGFAREVADRVIFMDGGAVVEDGPPEQVLGNPRHERTRAFIARVRQEAAAEAEHAQTLGGPVDSEPQSDSGPAGDSGRATDSGPAGDSDPATDSDQGPDSPRE</sequence>
<name>A0A7Z0IJN8_9ACTN</name>
<dbReference type="Pfam" id="PF00005">
    <property type="entry name" value="ABC_tran"/>
    <property type="match status" value="1"/>
</dbReference>
<dbReference type="InterPro" id="IPR017871">
    <property type="entry name" value="ABC_transporter-like_CS"/>
</dbReference>
<keyword evidence="3" id="KW-0813">Transport</keyword>
<gene>
    <name evidence="12" type="ORF">GGQ54_000299</name>
</gene>
<evidence type="ECO:0000256" key="2">
    <source>
        <dbReference type="ARBA" id="ARBA00005417"/>
    </source>
</evidence>
<evidence type="ECO:0000259" key="11">
    <source>
        <dbReference type="PROSITE" id="PS50893"/>
    </source>
</evidence>
<dbReference type="GO" id="GO:0005524">
    <property type="term" value="F:ATP binding"/>
    <property type="evidence" value="ECO:0007669"/>
    <property type="project" value="UniProtKB-KW"/>
</dbReference>
<comment type="subcellular location">
    <subcellularLocation>
        <location evidence="1">Cell membrane</location>
        <topology evidence="1">Peripheral membrane protein</topology>
    </subcellularLocation>
</comment>
<keyword evidence="4" id="KW-1003">Cell membrane</keyword>
<dbReference type="InterPro" id="IPR050086">
    <property type="entry name" value="MetN_ABC_transporter-like"/>
</dbReference>
<dbReference type="GO" id="GO:0015426">
    <property type="term" value="F:ATPase-coupled polar amino acid-transporter activity"/>
    <property type="evidence" value="ECO:0007669"/>
    <property type="project" value="UniProtKB-EC"/>
</dbReference>
<reference evidence="12 13" key="1">
    <citation type="submission" date="2020-07" db="EMBL/GenBank/DDBJ databases">
        <title>Sequencing the genomes of 1000 actinobacteria strains.</title>
        <authorList>
            <person name="Klenk H.-P."/>
        </authorList>
    </citation>
    <scope>NUCLEOTIDE SEQUENCE [LARGE SCALE GENOMIC DNA]</scope>
    <source>
        <strain evidence="12 13">DSM 103164</strain>
    </source>
</reference>
<keyword evidence="5" id="KW-0547">Nucleotide-binding</keyword>
<evidence type="ECO:0000256" key="6">
    <source>
        <dbReference type="ARBA" id="ARBA00022840"/>
    </source>
</evidence>
<dbReference type="SMART" id="SM00382">
    <property type="entry name" value="AAA"/>
    <property type="match status" value="1"/>
</dbReference>
<proteinExistence type="inferred from homology"/>
<dbReference type="CDD" id="cd03262">
    <property type="entry name" value="ABC_HisP_GlnQ"/>
    <property type="match status" value="1"/>
</dbReference>